<gene>
    <name evidence="2" type="ORF">PEVE_00023651</name>
</gene>
<reference evidence="2 3" key="1">
    <citation type="submission" date="2022-05" db="EMBL/GenBank/DDBJ databases">
        <authorList>
            <consortium name="Genoscope - CEA"/>
            <person name="William W."/>
        </authorList>
    </citation>
    <scope>NUCLEOTIDE SEQUENCE [LARGE SCALE GENOMIC DNA]</scope>
</reference>
<evidence type="ECO:0000313" key="2">
    <source>
        <dbReference type="EMBL" id="CAH3024671.1"/>
    </source>
</evidence>
<dbReference type="Proteomes" id="UP001159427">
    <property type="component" value="Unassembled WGS sequence"/>
</dbReference>
<keyword evidence="3" id="KW-1185">Reference proteome</keyword>
<dbReference type="EMBL" id="CALNXI010000314">
    <property type="protein sequence ID" value="CAH3024671.1"/>
    <property type="molecule type" value="Genomic_DNA"/>
</dbReference>
<organism evidence="2 3">
    <name type="scientific">Porites evermanni</name>
    <dbReference type="NCBI Taxonomy" id="104178"/>
    <lineage>
        <taxon>Eukaryota</taxon>
        <taxon>Metazoa</taxon>
        <taxon>Cnidaria</taxon>
        <taxon>Anthozoa</taxon>
        <taxon>Hexacorallia</taxon>
        <taxon>Scleractinia</taxon>
        <taxon>Fungiina</taxon>
        <taxon>Poritidae</taxon>
        <taxon>Porites</taxon>
    </lineage>
</organism>
<accession>A0ABN8M662</accession>
<feature type="domain" description="Apple" evidence="1">
    <location>
        <begin position="13"/>
        <end position="89"/>
    </location>
</feature>
<comment type="caution">
    <text evidence="2">The sequence shown here is derived from an EMBL/GenBank/DDBJ whole genome shotgun (WGS) entry which is preliminary data.</text>
</comment>
<dbReference type="Pfam" id="PF00024">
    <property type="entry name" value="PAN_1"/>
    <property type="match status" value="1"/>
</dbReference>
<name>A0ABN8M662_9CNID</name>
<dbReference type="PROSITE" id="PS50948">
    <property type="entry name" value="PAN"/>
    <property type="match status" value="1"/>
</dbReference>
<dbReference type="InterPro" id="IPR003609">
    <property type="entry name" value="Pan_app"/>
</dbReference>
<sequence length="194" mass="22040">FTLLLLFEIIQAADVSFHFSVEENLAIEGSQLNSTIYTQDVMSCAMACAKEMNCYTANYIEAEKKCELFGEQTEDVLNSQAAIVFLKGCYLIKKVRIFALHPCCHLLLPSIFLAFSKWLDFTPQWCTPSGLAAFGDEKITAEQCKEKCKNRCLGVEWWEKSRNCYECTDPSKKTVYTNTNDAGYPPHVFLKSHN</sequence>
<protein>
    <recommendedName>
        <fullName evidence="1">Apple domain-containing protein</fullName>
    </recommendedName>
</protein>
<dbReference type="Gene3D" id="3.50.4.10">
    <property type="entry name" value="Hepatocyte Growth Factor"/>
    <property type="match status" value="1"/>
</dbReference>
<dbReference type="SUPFAM" id="SSF57414">
    <property type="entry name" value="Hairpin loop containing domain-like"/>
    <property type="match status" value="1"/>
</dbReference>
<feature type="non-terminal residue" evidence="2">
    <location>
        <position position="1"/>
    </location>
</feature>
<proteinExistence type="predicted"/>
<evidence type="ECO:0000313" key="3">
    <source>
        <dbReference type="Proteomes" id="UP001159427"/>
    </source>
</evidence>
<evidence type="ECO:0000259" key="1">
    <source>
        <dbReference type="PROSITE" id="PS50948"/>
    </source>
</evidence>